<dbReference type="Pfam" id="PF03704">
    <property type="entry name" value="BTAD"/>
    <property type="match status" value="1"/>
</dbReference>
<dbReference type="GO" id="GO:0003677">
    <property type="term" value="F:DNA binding"/>
    <property type="evidence" value="ECO:0007669"/>
    <property type="project" value="UniProtKB-UniRule"/>
</dbReference>
<comment type="caution">
    <text evidence="6">The sequence shown here is derived from an EMBL/GenBank/DDBJ whole genome shotgun (WGS) entry which is preliminary data.</text>
</comment>
<evidence type="ECO:0000313" key="6">
    <source>
        <dbReference type="EMBL" id="PRX23585.1"/>
    </source>
</evidence>
<organism evidence="6 7">
    <name type="scientific">Actinoplanes italicus</name>
    <dbReference type="NCBI Taxonomy" id="113567"/>
    <lineage>
        <taxon>Bacteria</taxon>
        <taxon>Bacillati</taxon>
        <taxon>Actinomycetota</taxon>
        <taxon>Actinomycetes</taxon>
        <taxon>Micromonosporales</taxon>
        <taxon>Micromonosporaceae</taxon>
        <taxon>Actinoplanes</taxon>
    </lineage>
</organism>
<feature type="DNA-binding region" description="OmpR/PhoB-type" evidence="3">
    <location>
        <begin position="1"/>
        <end position="100"/>
    </location>
</feature>
<reference evidence="6 7" key="1">
    <citation type="submission" date="2018-03" db="EMBL/GenBank/DDBJ databases">
        <title>Genomic Encyclopedia of Archaeal and Bacterial Type Strains, Phase II (KMG-II): from individual species to whole genera.</title>
        <authorList>
            <person name="Goeker M."/>
        </authorList>
    </citation>
    <scope>NUCLEOTIDE SEQUENCE [LARGE SCALE GENOMIC DNA]</scope>
    <source>
        <strain evidence="6 7">DSM 43146</strain>
    </source>
</reference>
<name>A0A2T0KJ87_9ACTN</name>
<evidence type="ECO:0000256" key="1">
    <source>
        <dbReference type="ARBA" id="ARBA00005820"/>
    </source>
</evidence>
<evidence type="ECO:0000259" key="5">
    <source>
        <dbReference type="PROSITE" id="PS51755"/>
    </source>
</evidence>
<dbReference type="PROSITE" id="PS51755">
    <property type="entry name" value="OMPR_PHOB"/>
    <property type="match status" value="1"/>
</dbReference>
<sequence>MVAGDRQNRRVEIGLLGPLEVRDGDGTLLPVAGARLRTLVVLLALDAGREVSADRLIDGLWGETPPAAAPNALQALVSRLRRAVPGLEVTAAPAGYRLVIDPDRVDAHRFARLAATAPAEALALWRGDLEFPEPARAEAVRLESLRLSALRARLATESVTRDVVPELEALVAAHPLDEPLAALLIRALWRAGNRGRALEVFDEVRRGLADQLGVDPSAELAGLHRELLRADGPEGNLPAEVSSFVGRNADVRAVCALVGAHRLVTLTGPGGSGKTRLSVEAGGAVPGAVWRVELAPVRDAADLPQAVLSALRLRDHAALTRPGTQRQTPLDRLREAVANRELLLILDNCEHVIEAAAGLAEALLRAAPGLRLLATSREPLGITGERLFPVEPLALPDAGADPETAAAAPAVRLLLDRASGLTLSAANVEPVVRICRALDGMPLAIELAAARLRTLPAAVLADRLADRFGLLTGGSRTALPRHRTLRAVVDWSWDLLSEPERRVWRRLAVLPAGADVTAIERICGPDLDQPAALVDKSLLVLGPDGRYRMLETIREYGLERLDEAGETDEARRAVAAHLLAVVREAGPYLRGPDQLVWLRRLDEEHDNLHASVRAAIEAGDRRTAVALGAALGWYWWLRGHRMEGTALYREMLAMPGEGDRSETALAQAYMALNGFEGLMSLPEIRESLRRADDLADPDRSAHPVLRLLPTLVTLSSGDRGGDGFGGAVGLLDDPDPWLRAVARMFIEQIRLNFGEQTATAEDGLLAALDGFRAVGERWGIGMTLTALADLAAARGDYARAIGWQREALALAEEVGTREELPQLTVKLAHQLWLAGDAEDARRLLTRAEGYAREPGNTEMLAAVRHGQATFALADGRPDEALRLAAETLRLVGRATVAPQFRALAYSTAGRAESAAGNLVRAAELHAEAMRIADGARDSPVVAAVLAATADLAIRQGEPVRAAFLLGAADAVRGTRDRSDVDAERTAHEARDALGGAGFEAAYREGATVTMATAPAAAGWAPGSDPASEGPHRERREDHEQATRPGQ</sequence>
<keyword evidence="2 3" id="KW-0238">DNA-binding</keyword>
<dbReference type="InterPro" id="IPR005158">
    <property type="entry name" value="BTAD"/>
</dbReference>
<dbReference type="SUPFAM" id="SSF46894">
    <property type="entry name" value="C-terminal effector domain of the bipartite response regulators"/>
    <property type="match status" value="1"/>
</dbReference>
<dbReference type="Gene3D" id="1.10.10.10">
    <property type="entry name" value="Winged helix-like DNA-binding domain superfamily/Winged helix DNA-binding domain"/>
    <property type="match status" value="1"/>
</dbReference>
<feature type="domain" description="OmpR/PhoB-type" evidence="5">
    <location>
        <begin position="1"/>
        <end position="100"/>
    </location>
</feature>
<protein>
    <submittedName>
        <fullName evidence="6">Putative ATPase</fullName>
    </submittedName>
</protein>
<dbReference type="EMBL" id="PVMZ01000003">
    <property type="protein sequence ID" value="PRX23585.1"/>
    <property type="molecule type" value="Genomic_DNA"/>
</dbReference>
<dbReference type="PANTHER" id="PTHR47691">
    <property type="entry name" value="REGULATOR-RELATED"/>
    <property type="match status" value="1"/>
</dbReference>
<dbReference type="AlphaFoldDB" id="A0A2T0KJ87"/>
<evidence type="ECO:0000313" key="7">
    <source>
        <dbReference type="Proteomes" id="UP000239415"/>
    </source>
</evidence>
<dbReference type="InterPro" id="IPR016032">
    <property type="entry name" value="Sig_transdc_resp-reg_C-effctor"/>
</dbReference>
<evidence type="ECO:0000256" key="4">
    <source>
        <dbReference type="SAM" id="MobiDB-lite"/>
    </source>
</evidence>
<evidence type="ECO:0000256" key="2">
    <source>
        <dbReference type="ARBA" id="ARBA00023125"/>
    </source>
</evidence>
<dbReference type="InterPro" id="IPR011990">
    <property type="entry name" value="TPR-like_helical_dom_sf"/>
</dbReference>
<dbReference type="SMART" id="SM01043">
    <property type="entry name" value="BTAD"/>
    <property type="match status" value="1"/>
</dbReference>
<dbReference type="SUPFAM" id="SSF52540">
    <property type="entry name" value="P-loop containing nucleoside triphosphate hydrolases"/>
    <property type="match status" value="1"/>
</dbReference>
<dbReference type="CDD" id="cd15831">
    <property type="entry name" value="BTAD"/>
    <property type="match status" value="1"/>
</dbReference>
<dbReference type="InterPro" id="IPR001867">
    <property type="entry name" value="OmpR/PhoB-type_DNA-bd"/>
</dbReference>
<dbReference type="GO" id="GO:0006355">
    <property type="term" value="P:regulation of DNA-templated transcription"/>
    <property type="evidence" value="ECO:0007669"/>
    <property type="project" value="InterPro"/>
</dbReference>
<dbReference type="SMART" id="SM00862">
    <property type="entry name" value="Trans_reg_C"/>
    <property type="match status" value="1"/>
</dbReference>
<dbReference type="PRINTS" id="PR00364">
    <property type="entry name" value="DISEASERSIST"/>
</dbReference>
<feature type="compositionally biased region" description="Basic and acidic residues" evidence="4">
    <location>
        <begin position="1029"/>
        <end position="1046"/>
    </location>
</feature>
<accession>A0A2T0KJ87</accession>
<evidence type="ECO:0000256" key="3">
    <source>
        <dbReference type="PROSITE-ProRule" id="PRU01091"/>
    </source>
</evidence>
<dbReference type="SUPFAM" id="SSF48452">
    <property type="entry name" value="TPR-like"/>
    <property type="match status" value="2"/>
</dbReference>
<comment type="similarity">
    <text evidence="1">Belongs to the AfsR/DnrI/RedD regulatory family.</text>
</comment>
<dbReference type="Gene3D" id="1.25.40.10">
    <property type="entry name" value="Tetratricopeptide repeat domain"/>
    <property type="match status" value="3"/>
</dbReference>
<gene>
    <name evidence="6" type="ORF">CLV67_103334</name>
</gene>
<dbReference type="PANTHER" id="PTHR47691:SF3">
    <property type="entry name" value="HTH-TYPE TRANSCRIPTIONAL REGULATOR RV0890C-RELATED"/>
    <property type="match status" value="1"/>
</dbReference>
<dbReference type="InterPro" id="IPR036388">
    <property type="entry name" value="WH-like_DNA-bd_sf"/>
</dbReference>
<dbReference type="Proteomes" id="UP000239415">
    <property type="component" value="Unassembled WGS sequence"/>
</dbReference>
<feature type="compositionally biased region" description="Low complexity" evidence="4">
    <location>
        <begin position="1013"/>
        <end position="1026"/>
    </location>
</feature>
<dbReference type="InterPro" id="IPR027417">
    <property type="entry name" value="P-loop_NTPase"/>
</dbReference>
<proteinExistence type="inferred from homology"/>
<dbReference type="GO" id="GO:0000160">
    <property type="term" value="P:phosphorelay signal transduction system"/>
    <property type="evidence" value="ECO:0007669"/>
    <property type="project" value="InterPro"/>
</dbReference>
<keyword evidence="7" id="KW-1185">Reference proteome</keyword>
<feature type="region of interest" description="Disordered" evidence="4">
    <location>
        <begin position="1013"/>
        <end position="1046"/>
    </location>
</feature>